<keyword evidence="2" id="KW-1185">Reference proteome</keyword>
<organism evidence="1 2">
    <name type="scientific">Phocaeicola faecium</name>
    <dbReference type="NCBI Taxonomy" id="2762213"/>
    <lineage>
        <taxon>Bacteria</taxon>
        <taxon>Pseudomonadati</taxon>
        <taxon>Bacteroidota</taxon>
        <taxon>Bacteroidia</taxon>
        <taxon>Bacteroidales</taxon>
        <taxon>Bacteroidaceae</taxon>
        <taxon>Phocaeicola</taxon>
    </lineage>
</organism>
<sequence>MIKELENPIYLKLEHRGNVYYHVGERKDINDDFDINTPYDEDIPQCIKDSCGFDSVLLLTKNQFLREMQRVADSNIKPVFI</sequence>
<gene>
    <name evidence="1" type="ORF">H9626_06495</name>
</gene>
<protein>
    <submittedName>
        <fullName evidence="1">Uncharacterized protein</fullName>
    </submittedName>
</protein>
<name>A0ABR8VAP7_9BACT</name>
<evidence type="ECO:0000313" key="2">
    <source>
        <dbReference type="Proteomes" id="UP000616346"/>
    </source>
</evidence>
<reference evidence="1 2" key="1">
    <citation type="submission" date="2020-08" db="EMBL/GenBank/DDBJ databases">
        <title>A Genomic Blueprint of the Chicken Gut Microbiome.</title>
        <authorList>
            <person name="Gilroy R."/>
            <person name="Ravi A."/>
            <person name="Getino M."/>
            <person name="Pursley I."/>
            <person name="Horton D.L."/>
            <person name="Alikhan N.-F."/>
            <person name="Baker D."/>
            <person name="Gharbi K."/>
            <person name="Hall N."/>
            <person name="Watson M."/>
            <person name="Adriaenssens E.M."/>
            <person name="Foster-Nyarko E."/>
            <person name="Jarju S."/>
            <person name="Secka A."/>
            <person name="Antonio M."/>
            <person name="Oren A."/>
            <person name="Chaudhuri R."/>
            <person name="La Ragione R.M."/>
            <person name="Hildebrand F."/>
            <person name="Pallen M.J."/>
        </authorList>
    </citation>
    <scope>NUCLEOTIDE SEQUENCE [LARGE SCALE GENOMIC DNA]</scope>
    <source>
        <strain evidence="1 2">Sa1YUN3</strain>
    </source>
</reference>
<dbReference type="EMBL" id="JACSPQ010000002">
    <property type="protein sequence ID" value="MBD8001868.1"/>
    <property type="molecule type" value="Genomic_DNA"/>
</dbReference>
<accession>A0ABR8VAP7</accession>
<comment type="caution">
    <text evidence="1">The sequence shown here is derived from an EMBL/GenBank/DDBJ whole genome shotgun (WGS) entry which is preliminary data.</text>
</comment>
<dbReference type="RefSeq" id="WP_191709974.1">
    <property type="nucleotide sequence ID" value="NZ_JACSPQ010000002.1"/>
</dbReference>
<evidence type="ECO:0000313" key="1">
    <source>
        <dbReference type="EMBL" id="MBD8001868.1"/>
    </source>
</evidence>
<proteinExistence type="predicted"/>
<dbReference type="Proteomes" id="UP000616346">
    <property type="component" value="Unassembled WGS sequence"/>
</dbReference>